<keyword evidence="1" id="KW-0812">Transmembrane</keyword>
<gene>
    <name evidence="2" type="ORF">METZ01_LOCUS209230</name>
    <name evidence="3" type="ORF">METZ01_LOCUS209231</name>
</gene>
<evidence type="ECO:0000313" key="3">
    <source>
        <dbReference type="EMBL" id="SVB56377.1"/>
    </source>
</evidence>
<keyword evidence="1" id="KW-1133">Transmembrane helix</keyword>
<protein>
    <submittedName>
        <fullName evidence="2">Uncharacterized protein</fullName>
    </submittedName>
</protein>
<dbReference type="AlphaFoldDB" id="A0A382F050"/>
<reference evidence="2" key="1">
    <citation type="submission" date="2018-05" db="EMBL/GenBank/DDBJ databases">
        <authorList>
            <person name="Lanie J.A."/>
            <person name="Ng W.-L."/>
            <person name="Kazmierczak K.M."/>
            <person name="Andrzejewski T.M."/>
            <person name="Davidsen T.M."/>
            <person name="Wayne K.J."/>
            <person name="Tettelin H."/>
            <person name="Glass J.I."/>
            <person name="Rusch D."/>
            <person name="Podicherti R."/>
            <person name="Tsui H.-C.T."/>
            <person name="Winkler M.E."/>
        </authorList>
    </citation>
    <scope>NUCLEOTIDE SEQUENCE</scope>
</reference>
<evidence type="ECO:0000256" key="1">
    <source>
        <dbReference type="SAM" id="Phobius"/>
    </source>
</evidence>
<proteinExistence type="predicted"/>
<name>A0A382F050_9ZZZZ</name>
<dbReference type="EMBL" id="UINC01047286">
    <property type="protein sequence ID" value="SVB56376.1"/>
    <property type="molecule type" value="Genomic_DNA"/>
</dbReference>
<sequence length="60" mass="6781">MKSWKVLIVIALVLITISWFIVTPGKKRFSVSSQRVDNSKSAAITEKWDGLGDVSDMIWQ</sequence>
<evidence type="ECO:0000313" key="2">
    <source>
        <dbReference type="EMBL" id="SVB56376.1"/>
    </source>
</evidence>
<keyword evidence="1" id="KW-0472">Membrane</keyword>
<organism evidence="2">
    <name type="scientific">marine metagenome</name>
    <dbReference type="NCBI Taxonomy" id="408172"/>
    <lineage>
        <taxon>unclassified sequences</taxon>
        <taxon>metagenomes</taxon>
        <taxon>ecological metagenomes</taxon>
    </lineage>
</organism>
<dbReference type="EMBL" id="UINC01047286">
    <property type="protein sequence ID" value="SVB56377.1"/>
    <property type="molecule type" value="Genomic_DNA"/>
</dbReference>
<feature type="transmembrane region" description="Helical" evidence="1">
    <location>
        <begin position="6"/>
        <end position="25"/>
    </location>
</feature>
<accession>A0A382F050</accession>